<comment type="caution">
    <text evidence="1">The sequence shown here is derived from an EMBL/GenBank/DDBJ whole genome shotgun (WGS) entry which is preliminary data.</text>
</comment>
<keyword evidence="2" id="KW-1185">Reference proteome</keyword>
<sequence length="62" mass="6362">MGGAIAEGTAVRVTGASSIYHGAEGVVKVIRRGWTGREAVVVVPGALRQGEFSVPLVDLSAR</sequence>
<proteinExistence type="predicted"/>
<accession>A0ABS1LFP7</accession>
<dbReference type="RefSeq" id="WP_201844842.1">
    <property type="nucleotide sequence ID" value="NZ_JABBYC010000001.1"/>
</dbReference>
<organism evidence="1 2">
    <name type="scientific">Myceligenerans indicum</name>
    <dbReference type="NCBI Taxonomy" id="2593663"/>
    <lineage>
        <taxon>Bacteria</taxon>
        <taxon>Bacillati</taxon>
        <taxon>Actinomycetota</taxon>
        <taxon>Actinomycetes</taxon>
        <taxon>Micrococcales</taxon>
        <taxon>Promicromonosporaceae</taxon>
        <taxon>Myceligenerans</taxon>
    </lineage>
</organism>
<evidence type="ECO:0008006" key="3">
    <source>
        <dbReference type="Google" id="ProtNLM"/>
    </source>
</evidence>
<name>A0ABS1LFP7_9MICO</name>
<evidence type="ECO:0000313" key="2">
    <source>
        <dbReference type="Proteomes" id="UP000675409"/>
    </source>
</evidence>
<protein>
    <recommendedName>
        <fullName evidence="3">KOW domain-containing protein</fullName>
    </recommendedName>
</protein>
<gene>
    <name evidence="1" type="ORF">HGK34_01975</name>
</gene>
<dbReference type="EMBL" id="JABBYC010000001">
    <property type="protein sequence ID" value="MBL0885060.1"/>
    <property type="molecule type" value="Genomic_DNA"/>
</dbReference>
<reference evidence="1 2" key="1">
    <citation type="journal article" date="2021" name="Arch. Microbiol.">
        <title>Myceligenerans indicum sp. nov., an actinobacterium isolated from mangrove sediment of Sundarbans, India.</title>
        <authorList>
            <person name="Asha K."/>
            <person name="Bhadury P."/>
        </authorList>
    </citation>
    <scope>NUCLEOTIDE SEQUENCE [LARGE SCALE GENOMIC DNA]</scope>
    <source>
        <strain evidence="1 2">I2</strain>
    </source>
</reference>
<dbReference type="Proteomes" id="UP000675409">
    <property type="component" value="Unassembled WGS sequence"/>
</dbReference>
<evidence type="ECO:0000313" key="1">
    <source>
        <dbReference type="EMBL" id="MBL0885060.1"/>
    </source>
</evidence>